<dbReference type="InterPro" id="IPR008841">
    <property type="entry name" value="Siphovirus-type_tail_N"/>
</dbReference>
<dbReference type="AlphaFoldDB" id="A0A921N2A0"/>
<evidence type="ECO:0000259" key="1">
    <source>
        <dbReference type="Pfam" id="PF05709"/>
    </source>
</evidence>
<protein>
    <submittedName>
        <fullName evidence="2">Phage tail family protein</fullName>
    </submittedName>
</protein>
<dbReference type="Gene3D" id="2.40.30.200">
    <property type="match status" value="1"/>
</dbReference>
<feature type="domain" description="Siphovirus-type tail component RIFT-related" evidence="1">
    <location>
        <begin position="15"/>
        <end position="118"/>
    </location>
</feature>
<proteinExistence type="predicted"/>
<name>A0A921N2A0_9FIRM</name>
<accession>A0A921N2A0</accession>
<evidence type="ECO:0000313" key="2">
    <source>
        <dbReference type="EMBL" id="HJG97593.1"/>
    </source>
</evidence>
<dbReference type="Proteomes" id="UP000776700">
    <property type="component" value="Unassembled WGS sequence"/>
</dbReference>
<reference evidence="2" key="2">
    <citation type="submission" date="2021-09" db="EMBL/GenBank/DDBJ databases">
        <authorList>
            <person name="Gilroy R."/>
        </authorList>
    </citation>
    <scope>NUCLEOTIDE SEQUENCE</scope>
    <source>
        <strain evidence="2">1277</strain>
    </source>
</reference>
<reference evidence="2" key="1">
    <citation type="journal article" date="2021" name="PeerJ">
        <title>Extensive microbial diversity within the chicken gut microbiome revealed by metagenomics and culture.</title>
        <authorList>
            <person name="Gilroy R."/>
            <person name="Ravi A."/>
            <person name="Getino M."/>
            <person name="Pursley I."/>
            <person name="Horton D.L."/>
            <person name="Alikhan N.F."/>
            <person name="Baker D."/>
            <person name="Gharbi K."/>
            <person name="Hall N."/>
            <person name="Watson M."/>
            <person name="Adriaenssens E.M."/>
            <person name="Foster-Nyarko E."/>
            <person name="Jarju S."/>
            <person name="Secka A."/>
            <person name="Antonio M."/>
            <person name="Oren A."/>
            <person name="Chaudhuri R.R."/>
            <person name="La Ragione R."/>
            <person name="Hildebrand F."/>
            <person name="Pallen M.J."/>
        </authorList>
    </citation>
    <scope>NUCLEOTIDE SEQUENCE</scope>
    <source>
        <strain evidence="2">1277</strain>
    </source>
</reference>
<dbReference type="Pfam" id="PF05709">
    <property type="entry name" value="Sipho_tail"/>
    <property type="match status" value="1"/>
</dbReference>
<gene>
    <name evidence="2" type="ORF">K8V90_10865</name>
</gene>
<dbReference type="EMBL" id="DYUB01000338">
    <property type="protein sequence ID" value="HJG97593.1"/>
    <property type="molecule type" value="Genomic_DNA"/>
</dbReference>
<comment type="caution">
    <text evidence="2">The sequence shown here is derived from an EMBL/GenBank/DDBJ whole genome shotgun (WGS) entry which is preliminary data.</text>
</comment>
<organism evidence="2 3">
    <name type="scientific">Romboutsia timonensis</name>
    <dbReference type="NCBI Taxonomy" id="1776391"/>
    <lineage>
        <taxon>Bacteria</taxon>
        <taxon>Bacillati</taxon>
        <taxon>Bacillota</taxon>
        <taxon>Clostridia</taxon>
        <taxon>Peptostreptococcales</taxon>
        <taxon>Peptostreptococcaceae</taxon>
        <taxon>Romboutsia</taxon>
    </lineage>
</organism>
<evidence type="ECO:0000313" key="3">
    <source>
        <dbReference type="Proteomes" id="UP000776700"/>
    </source>
</evidence>
<sequence length="233" mass="26731">MYGITYNNKHSFNDLGLTVLNTRVIETPSKIKITETIPFMNGSYDFSNLYGGNCYNERTLEYEFLIKANSSSELEFKRMSIEDWLLSPNTKIPLFDDNIPGYYYKAECVSVEFEDLVNKGKLKAIFSAYPFKISTTYEGNNLWDSFNFEVDVLQDTKFTVNGTSNVNIYNPSAIDIEPTIIASSQFEIVLGNKKYVVESGESKDYRFKLKKGNNNITLKGNGTIEFRFRKEVL</sequence>